<sequence length="278" mass="31783">MKKILCLFFLFSICSHSQSDLEILGYNLLLGTLTGGFGSAINKSPEQKWNEAFSDGAWKGAVGGTLLYSSKKLIAEVNSKEEWHLAWSSKIIHDSGASIIENAAANRPLFDQVNFNLGFVRNEFRFENGVTWRPLIKPLSMSLTIYSAIGNDFDTGLSLAYGTPIFIRDDERLPNAFGITHGNAIVLRESLQNNFSLINHEMVHVFQLDEYAGLNNLILPQRIQWNKNETYDKITDLFYVEYHSLFYYSFYFLDELIQGRGFNFLEAEAYNFSDSFRR</sequence>
<protein>
    <submittedName>
        <fullName evidence="1">Uncharacterized protein</fullName>
    </submittedName>
</protein>
<reference evidence="1 2" key="1">
    <citation type="submission" date="2016-11" db="EMBL/GenBank/DDBJ databases">
        <title>Trade-off between light-utilization and light-protection in marine flavobacteria.</title>
        <authorList>
            <person name="Kumagai Y."/>
        </authorList>
    </citation>
    <scope>NUCLEOTIDE SEQUENCE [LARGE SCALE GENOMIC DNA]</scope>
    <source>
        <strain evidence="1 2">JCM 17109</strain>
    </source>
</reference>
<keyword evidence="2" id="KW-1185">Reference proteome</keyword>
<name>A0A2S9WTF2_9FLAO</name>
<evidence type="ECO:0000313" key="1">
    <source>
        <dbReference type="EMBL" id="PRP66771.1"/>
    </source>
</evidence>
<dbReference type="Proteomes" id="UP000239532">
    <property type="component" value="Unassembled WGS sequence"/>
</dbReference>
<proteinExistence type="predicted"/>
<dbReference type="EMBL" id="MQUC01000003">
    <property type="protein sequence ID" value="PRP66771.1"/>
    <property type="molecule type" value="Genomic_DNA"/>
</dbReference>
<gene>
    <name evidence="1" type="ORF">BST86_06490</name>
</gene>
<dbReference type="AlphaFoldDB" id="A0A2S9WTF2"/>
<comment type="caution">
    <text evidence="1">The sequence shown here is derived from an EMBL/GenBank/DDBJ whole genome shotgun (WGS) entry which is preliminary data.</text>
</comment>
<accession>A0A2S9WTF2</accession>
<organism evidence="1 2">
    <name type="scientific">Nonlabens agnitus</name>
    <dbReference type="NCBI Taxonomy" id="870484"/>
    <lineage>
        <taxon>Bacteria</taxon>
        <taxon>Pseudomonadati</taxon>
        <taxon>Bacteroidota</taxon>
        <taxon>Flavobacteriia</taxon>
        <taxon>Flavobacteriales</taxon>
        <taxon>Flavobacteriaceae</taxon>
        <taxon>Nonlabens</taxon>
    </lineage>
</organism>
<evidence type="ECO:0000313" key="2">
    <source>
        <dbReference type="Proteomes" id="UP000239532"/>
    </source>
</evidence>